<feature type="chain" id="PRO_5026139560" evidence="1">
    <location>
        <begin position="24"/>
        <end position="168"/>
    </location>
</feature>
<evidence type="ECO:0000256" key="1">
    <source>
        <dbReference type="SAM" id="SignalP"/>
    </source>
</evidence>
<dbReference type="Proteomes" id="UP000501600">
    <property type="component" value="Chromosome"/>
</dbReference>
<proteinExistence type="predicted"/>
<dbReference type="RefSeq" id="WP_168820048.1">
    <property type="nucleotide sequence ID" value="NZ_CP051217.1"/>
</dbReference>
<sequence>MMFTKTTGLALIAMIALAGSAAAEDVTPALSSFEQMSALAGDWKREGEDGKKFHIEFELTANNSVLVERWISRGKTHSLTLYHRDKADVVATHYCPQGNQPRMKMSTPDGAAKITFDFWDATNLVKPTDNHQHSLSFDLSEPDRVKRAEVYLSGAGEQPSEMVLVRVR</sequence>
<name>A0A6H2DQ41_9SPHN</name>
<dbReference type="EMBL" id="CP051217">
    <property type="protein sequence ID" value="QJB69786.1"/>
    <property type="molecule type" value="Genomic_DNA"/>
</dbReference>
<feature type="signal peptide" evidence="1">
    <location>
        <begin position="1"/>
        <end position="23"/>
    </location>
</feature>
<gene>
    <name evidence="2" type="ORF">HF685_11265</name>
</gene>
<evidence type="ECO:0000313" key="2">
    <source>
        <dbReference type="EMBL" id="QJB69786.1"/>
    </source>
</evidence>
<keyword evidence="1" id="KW-0732">Signal</keyword>
<protein>
    <submittedName>
        <fullName evidence="2">Uncharacterized protein</fullName>
    </submittedName>
</protein>
<dbReference type="KEGG" id="phao:HF685_11265"/>
<keyword evidence="3" id="KW-1185">Reference proteome</keyword>
<reference evidence="2 3" key="1">
    <citation type="submission" date="2020-04" db="EMBL/GenBank/DDBJ databases">
        <title>Genome sequence for Sphingorhabdus sp. strain M1.</title>
        <authorList>
            <person name="Park S.-J."/>
        </authorList>
    </citation>
    <scope>NUCLEOTIDE SEQUENCE [LARGE SCALE GENOMIC DNA]</scope>
    <source>
        <strain evidence="2 3">JK6</strain>
    </source>
</reference>
<evidence type="ECO:0000313" key="3">
    <source>
        <dbReference type="Proteomes" id="UP000501600"/>
    </source>
</evidence>
<accession>A0A6H2DQ41</accession>
<dbReference type="AlphaFoldDB" id="A0A6H2DQ41"/>
<organism evidence="2 3">
    <name type="scientific">Parasphingorhabdus halotolerans</name>
    <dbReference type="NCBI Taxonomy" id="2725558"/>
    <lineage>
        <taxon>Bacteria</taxon>
        <taxon>Pseudomonadati</taxon>
        <taxon>Pseudomonadota</taxon>
        <taxon>Alphaproteobacteria</taxon>
        <taxon>Sphingomonadales</taxon>
        <taxon>Sphingomonadaceae</taxon>
        <taxon>Parasphingorhabdus</taxon>
    </lineage>
</organism>